<dbReference type="InterPro" id="IPR052155">
    <property type="entry name" value="Biofilm_reg_signaling"/>
</dbReference>
<organism evidence="6 7">
    <name type="scientific">Azospira restricta</name>
    <dbReference type="NCBI Taxonomy" id="404405"/>
    <lineage>
        <taxon>Bacteria</taxon>
        <taxon>Pseudomonadati</taxon>
        <taxon>Pseudomonadota</taxon>
        <taxon>Betaproteobacteria</taxon>
        <taxon>Rhodocyclales</taxon>
        <taxon>Rhodocyclaceae</taxon>
        <taxon>Azospira</taxon>
    </lineage>
</organism>
<dbReference type="SMART" id="SM00267">
    <property type="entry name" value="GGDEF"/>
    <property type="match status" value="1"/>
</dbReference>
<dbReference type="FunFam" id="3.30.70.270:FF:000001">
    <property type="entry name" value="Diguanylate cyclase domain protein"/>
    <property type="match status" value="1"/>
</dbReference>
<dbReference type="PROSITE" id="PS50112">
    <property type="entry name" value="PAS"/>
    <property type="match status" value="1"/>
</dbReference>
<dbReference type="SUPFAM" id="SSF141868">
    <property type="entry name" value="EAL domain-like"/>
    <property type="match status" value="1"/>
</dbReference>
<dbReference type="Gene3D" id="3.30.450.40">
    <property type="match status" value="1"/>
</dbReference>
<keyword evidence="1" id="KW-0812">Transmembrane</keyword>
<reference evidence="6" key="1">
    <citation type="submission" date="2020-11" db="EMBL/GenBank/DDBJ databases">
        <title>Azospira restricta DSM 18626 genome sequence.</title>
        <authorList>
            <person name="Moe W.M."/>
        </authorList>
    </citation>
    <scope>NUCLEOTIDE SEQUENCE</scope>
    <source>
        <strain evidence="6">DSM 18626</strain>
    </source>
</reference>
<dbReference type="InterPro" id="IPR029016">
    <property type="entry name" value="GAF-like_dom_sf"/>
</dbReference>
<dbReference type="InterPro" id="IPR003018">
    <property type="entry name" value="GAF"/>
</dbReference>
<dbReference type="Pfam" id="PF00563">
    <property type="entry name" value="EAL"/>
    <property type="match status" value="1"/>
</dbReference>
<dbReference type="InterPro" id="IPR029787">
    <property type="entry name" value="Nucleotide_cyclase"/>
</dbReference>
<evidence type="ECO:0000313" key="6">
    <source>
        <dbReference type="EMBL" id="QRJ63872.1"/>
    </source>
</evidence>
<evidence type="ECO:0000259" key="2">
    <source>
        <dbReference type="PROSITE" id="PS50112"/>
    </source>
</evidence>
<keyword evidence="7" id="KW-1185">Reference proteome</keyword>
<dbReference type="InterPro" id="IPR043128">
    <property type="entry name" value="Rev_trsase/Diguanyl_cyclase"/>
</dbReference>
<dbReference type="RefSeq" id="WP_203387404.1">
    <property type="nucleotide sequence ID" value="NZ_CP064781.1"/>
</dbReference>
<dbReference type="Pfam" id="PF13426">
    <property type="entry name" value="PAS_9"/>
    <property type="match status" value="1"/>
</dbReference>
<evidence type="ECO:0000313" key="7">
    <source>
        <dbReference type="Proteomes" id="UP000663444"/>
    </source>
</evidence>
<dbReference type="InterPro" id="IPR035965">
    <property type="entry name" value="PAS-like_dom_sf"/>
</dbReference>
<dbReference type="NCBIfam" id="TIGR00254">
    <property type="entry name" value="GGDEF"/>
    <property type="match status" value="1"/>
</dbReference>
<dbReference type="CDD" id="cd01948">
    <property type="entry name" value="EAL"/>
    <property type="match status" value="1"/>
</dbReference>
<dbReference type="SMART" id="SM00065">
    <property type="entry name" value="GAF"/>
    <property type="match status" value="1"/>
</dbReference>
<dbReference type="AlphaFoldDB" id="A0A974SP37"/>
<evidence type="ECO:0000256" key="1">
    <source>
        <dbReference type="SAM" id="Phobius"/>
    </source>
</evidence>
<dbReference type="GO" id="GO:0003824">
    <property type="term" value="F:catalytic activity"/>
    <property type="evidence" value="ECO:0007669"/>
    <property type="project" value="UniProtKB-ARBA"/>
</dbReference>
<dbReference type="SUPFAM" id="SSF55785">
    <property type="entry name" value="PYP-like sensor domain (PAS domain)"/>
    <property type="match status" value="2"/>
</dbReference>
<dbReference type="PROSITE" id="PS50887">
    <property type="entry name" value="GGDEF"/>
    <property type="match status" value="1"/>
</dbReference>
<feature type="domain" description="PAS" evidence="2">
    <location>
        <begin position="554"/>
        <end position="600"/>
    </location>
</feature>
<dbReference type="Pfam" id="PF00990">
    <property type="entry name" value="GGDEF"/>
    <property type="match status" value="1"/>
</dbReference>
<feature type="domain" description="EAL" evidence="4">
    <location>
        <begin position="853"/>
        <end position="1105"/>
    </location>
</feature>
<dbReference type="PROSITE" id="PS50113">
    <property type="entry name" value="PAC"/>
    <property type="match status" value="1"/>
</dbReference>
<accession>A0A974SP37</accession>
<dbReference type="InterPro" id="IPR000700">
    <property type="entry name" value="PAS-assoc_C"/>
</dbReference>
<dbReference type="NCBIfam" id="TIGR00229">
    <property type="entry name" value="sensory_box"/>
    <property type="match status" value="1"/>
</dbReference>
<dbReference type="PROSITE" id="PS50883">
    <property type="entry name" value="EAL"/>
    <property type="match status" value="1"/>
</dbReference>
<feature type="domain" description="PAC" evidence="3">
    <location>
        <begin position="627"/>
        <end position="679"/>
    </location>
</feature>
<dbReference type="Gene3D" id="6.10.340.10">
    <property type="match status" value="1"/>
</dbReference>
<dbReference type="PANTHER" id="PTHR44757">
    <property type="entry name" value="DIGUANYLATE CYCLASE DGCP"/>
    <property type="match status" value="1"/>
</dbReference>
<sequence>MSATARSRAQSLRTRLWAFFSALCLFIAVGALLNLHNLRADQQFLEKSLIPNLLAEQRAEKLRQIVVDMMRMVYQASFERDEALLYEAGAQAAAFFDAHEALGMQLRALPADGPNYAQTLAHHGRIGNSFRHVTSSALSLLADSPRSGRATEADLANLRFSTAALTDELSRFVGILASDIDEVVAATQRRIAQARQQQLASIAVALLAMGAFFVFLSSRLVGPTRALFDFVMRAKHAPLDVAERYQGRHDDEIAALGTGINTLLDRLQEVGVSRDFVDRVFDTAPLALLIVGPDQRIRRSNLSARELHGANPDGERIEQLLVHGEGSEENEGLWRSADGRGVPVLVSTADIFDRQIGGAGLVIGLADLSLRKHTENALRRRERLLQAVAAAGSLLLTRRDDNPIPETLRLVGTAIGADRGNLIEVHAGGDGGPSLASLRHEWCADGIESFLGRQETLNIDWQRTLPRWHAALTAGRPFTTTFDEAGDSEREWLAVRNIASVIALPIRLDGALWGLIAFCDTHQPRRWEEGESEVLQTVAADIGHLILQEQALSQLRLSARVFAESGEAIAVTDARGNFVSVNRAFSEVTGYAPAEVLGKNPRLLQSGRHDRAFYAAMWQQMAATGGWQGEVWNRRKSGEIYPEWLNISAVRSPAGEITHYVAIFSDITERKAAQARIEYLAHHDPLTGLPNRSLLRERLEQEIGRARRNENKVGVLFLDLDRFKTVNDSLGHAVGDRLLREVANRLRGCLRESDVVCRQGGDEFIVLLPELKTTTDAAHAAKKIMEALAHPIDVGEQLVHTSFSIGIALFPEDGHTTSALLKAADLAMYHAKESERGSYRFFTAELNARAVERLELDGKLRDALRLGEFELFFQPQWSLADGRLTGVEALVRWRNGGGLISPARFIPVAEDNGLIIPLGAWILEEACRTAARWRRQGHDLTVAVNVSPVQLRRDDMVARVRDVLARSGLPAHALELEITESLMMGDDLPVLDMLAALKELGIKLAIDDFGTGYSNLAYLKRFNVDRLKIDQSFVRDIDRKPDAAVIVSAVIGMGRRLGLNTLAEGVETEAERTALLHAGCDDVQGYLLGRPMPGKDLDALLTRQLA</sequence>
<dbReference type="InterPro" id="IPR001610">
    <property type="entry name" value="PAC"/>
</dbReference>
<dbReference type="EMBL" id="CP064781">
    <property type="protein sequence ID" value="QRJ63872.1"/>
    <property type="molecule type" value="Genomic_DNA"/>
</dbReference>
<feature type="transmembrane region" description="Helical" evidence="1">
    <location>
        <begin position="16"/>
        <end position="35"/>
    </location>
</feature>
<dbReference type="InterPro" id="IPR001633">
    <property type="entry name" value="EAL_dom"/>
</dbReference>
<evidence type="ECO:0000259" key="3">
    <source>
        <dbReference type="PROSITE" id="PS50113"/>
    </source>
</evidence>
<dbReference type="Gene3D" id="3.30.70.270">
    <property type="match status" value="1"/>
</dbReference>
<evidence type="ECO:0000259" key="5">
    <source>
        <dbReference type="PROSITE" id="PS50887"/>
    </source>
</evidence>
<dbReference type="InterPro" id="IPR035919">
    <property type="entry name" value="EAL_sf"/>
</dbReference>
<dbReference type="InterPro" id="IPR000014">
    <property type="entry name" value="PAS"/>
</dbReference>
<feature type="domain" description="GGDEF" evidence="5">
    <location>
        <begin position="711"/>
        <end position="844"/>
    </location>
</feature>
<dbReference type="PANTHER" id="PTHR44757:SF2">
    <property type="entry name" value="BIOFILM ARCHITECTURE MAINTENANCE PROTEIN MBAA"/>
    <property type="match status" value="1"/>
</dbReference>
<dbReference type="Proteomes" id="UP000663444">
    <property type="component" value="Chromosome"/>
</dbReference>
<dbReference type="KEGG" id="ares:IWH25_00480"/>
<protein>
    <submittedName>
        <fullName evidence="6">EAL domain-containing protein</fullName>
    </submittedName>
</protein>
<keyword evidence="1" id="KW-0472">Membrane</keyword>
<dbReference type="SUPFAM" id="SSF55781">
    <property type="entry name" value="GAF domain-like"/>
    <property type="match status" value="1"/>
</dbReference>
<dbReference type="Pfam" id="PF01590">
    <property type="entry name" value="GAF"/>
    <property type="match status" value="1"/>
</dbReference>
<keyword evidence="1" id="KW-1133">Transmembrane helix</keyword>
<dbReference type="Gene3D" id="3.20.20.450">
    <property type="entry name" value="EAL domain"/>
    <property type="match status" value="1"/>
</dbReference>
<name>A0A974SP37_9RHOO</name>
<dbReference type="Gene3D" id="3.30.450.20">
    <property type="entry name" value="PAS domain"/>
    <property type="match status" value="1"/>
</dbReference>
<dbReference type="InterPro" id="IPR000160">
    <property type="entry name" value="GGDEF_dom"/>
</dbReference>
<evidence type="ECO:0000259" key="4">
    <source>
        <dbReference type="PROSITE" id="PS50883"/>
    </source>
</evidence>
<dbReference type="SMART" id="SM00052">
    <property type="entry name" value="EAL"/>
    <property type="match status" value="1"/>
</dbReference>
<dbReference type="CDD" id="cd01949">
    <property type="entry name" value="GGDEF"/>
    <property type="match status" value="1"/>
</dbReference>
<dbReference type="SMART" id="SM00091">
    <property type="entry name" value="PAS"/>
    <property type="match status" value="2"/>
</dbReference>
<feature type="transmembrane region" description="Helical" evidence="1">
    <location>
        <begin position="199"/>
        <end position="216"/>
    </location>
</feature>
<dbReference type="SMART" id="SM00086">
    <property type="entry name" value="PAC"/>
    <property type="match status" value="1"/>
</dbReference>
<dbReference type="CDD" id="cd00130">
    <property type="entry name" value="PAS"/>
    <property type="match status" value="1"/>
</dbReference>
<proteinExistence type="predicted"/>
<dbReference type="SUPFAM" id="SSF55073">
    <property type="entry name" value="Nucleotide cyclase"/>
    <property type="match status" value="1"/>
</dbReference>
<gene>
    <name evidence="6" type="ORF">IWH25_00480</name>
</gene>